<proteinExistence type="predicted"/>
<dbReference type="RefSeq" id="XP_005846068.1">
    <property type="nucleotide sequence ID" value="XM_005846006.1"/>
</dbReference>
<feature type="region of interest" description="Disordered" evidence="1">
    <location>
        <begin position="79"/>
        <end position="107"/>
    </location>
</feature>
<dbReference type="KEGG" id="cvr:CHLNCDRAFT_136252"/>
<dbReference type="AlphaFoldDB" id="E1ZJB2"/>
<feature type="non-terminal residue" evidence="2">
    <location>
        <position position="1"/>
    </location>
</feature>
<evidence type="ECO:0000313" key="3">
    <source>
        <dbReference type="Proteomes" id="UP000008141"/>
    </source>
</evidence>
<evidence type="ECO:0000313" key="2">
    <source>
        <dbReference type="EMBL" id="EFN53966.1"/>
    </source>
</evidence>
<keyword evidence="3" id="KW-1185">Reference proteome</keyword>
<accession>E1ZJB2</accession>
<name>E1ZJB2_CHLVA</name>
<gene>
    <name evidence="2" type="ORF">CHLNCDRAFT_136252</name>
</gene>
<evidence type="ECO:0000256" key="1">
    <source>
        <dbReference type="SAM" id="MobiDB-lite"/>
    </source>
</evidence>
<sequence length="107" mass="12577">ERTVHERHEAFLAEAERILRACSGVNPHMRKDQPARSSGRTTADYHFRESLLYACALYPRKYPSWLMRVGWLMERKKGANNRLPSDSQLSRHKTAYKKQHPEYFGTT</sequence>
<dbReference type="InParanoid" id="E1ZJB2"/>
<dbReference type="GeneID" id="17353346"/>
<organism evidence="3">
    <name type="scientific">Chlorella variabilis</name>
    <name type="common">Green alga</name>
    <dbReference type="NCBI Taxonomy" id="554065"/>
    <lineage>
        <taxon>Eukaryota</taxon>
        <taxon>Viridiplantae</taxon>
        <taxon>Chlorophyta</taxon>
        <taxon>core chlorophytes</taxon>
        <taxon>Trebouxiophyceae</taxon>
        <taxon>Chlorellales</taxon>
        <taxon>Chlorellaceae</taxon>
        <taxon>Chlorella clade</taxon>
        <taxon>Chlorella</taxon>
    </lineage>
</organism>
<dbReference type="EMBL" id="GL433849">
    <property type="protein sequence ID" value="EFN53966.1"/>
    <property type="molecule type" value="Genomic_DNA"/>
</dbReference>
<dbReference type="Proteomes" id="UP000008141">
    <property type="component" value="Unassembled WGS sequence"/>
</dbReference>
<protein>
    <submittedName>
        <fullName evidence="2">Expressed protein</fullName>
    </submittedName>
</protein>
<reference evidence="2 3" key="1">
    <citation type="journal article" date="2010" name="Plant Cell">
        <title>The Chlorella variabilis NC64A genome reveals adaptation to photosymbiosis, coevolution with viruses, and cryptic sex.</title>
        <authorList>
            <person name="Blanc G."/>
            <person name="Duncan G."/>
            <person name="Agarkova I."/>
            <person name="Borodovsky M."/>
            <person name="Gurnon J."/>
            <person name="Kuo A."/>
            <person name="Lindquist E."/>
            <person name="Lucas S."/>
            <person name="Pangilinan J."/>
            <person name="Polle J."/>
            <person name="Salamov A."/>
            <person name="Terry A."/>
            <person name="Yamada T."/>
            <person name="Dunigan D.D."/>
            <person name="Grigoriev I.V."/>
            <person name="Claverie J.M."/>
            <person name="Van Etten J.L."/>
        </authorList>
    </citation>
    <scope>NUCLEOTIDE SEQUENCE [LARGE SCALE GENOMIC DNA]</scope>
    <source>
        <strain evidence="2 3">NC64A</strain>
    </source>
</reference>